<dbReference type="Pfam" id="PF00188">
    <property type="entry name" value="CAP"/>
    <property type="match status" value="1"/>
</dbReference>
<dbReference type="InterPro" id="IPR035940">
    <property type="entry name" value="CAP_sf"/>
</dbReference>
<dbReference type="CDD" id="cd05380">
    <property type="entry name" value="CAP_euk"/>
    <property type="match status" value="1"/>
</dbReference>
<dbReference type="EMBL" id="KN755679">
    <property type="protein sequence ID" value="KIH48990.1"/>
    <property type="molecule type" value="Genomic_DNA"/>
</dbReference>
<evidence type="ECO:0000313" key="2">
    <source>
        <dbReference type="EMBL" id="KIH48990.1"/>
    </source>
</evidence>
<gene>
    <name evidence="2" type="ORF">ANCDUO_20936</name>
</gene>
<dbReference type="SMART" id="SM00198">
    <property type="entry name" value="SCP"/>
    <property type="match status" value="1"/>
</dbReference>
<accession>A0A0C2FK89</accession>
<sequence length="131" mass="14599">MHNDFRSLVASGRAEDKLIKNGQGFAPKAANMRKLEYNCDLEKMAAKYASGCVYKHSSTASRMLLREEAGENLFTVTVPDAEFNKAAEWATRAWFRELKDNGVGKDNILTRQLLDRSKAEALKIGGLDTTL</sequence>
<dbReference type="SUPFAM" id="SSF55797">
    <property type="entry name" value="PR-1-like"/>
    <property type="match status" value="1"/>
</dbReference>
<dbReference type="InterPro" id="IPR014044">
    <property type="entry name" value="CAP_dom"/>
</dbReference>
<dbReference type="AlphaFoldDB" id="A0A0C2FK89"/>
<dbReference type="Gene3D" id="3.40.33.10">
    <property type="entry name" value="CAP"/>
    <property type="match status" value="1"/>
</dbReference>
<evidence type="ECO:0000259" key="1">
    <source>
        <dbReference type="SMART" id="SM00198"/>
    </source>
</evidence>
<proteinExistence type="predicted"/>
<organism evidence="2 3">
    <name type="scientific">Ancylostoma duodenale</name>
    <dbReference type="NCBI Taxonomy" id="51022"/>
    <lineage>
        <taxon>Eukaryota</taxon>
        <taxon>Metazoa</taxon>
        <taxon>Ecdysozoa</taxon>
        <taxon>Nematoda</taxon>
        <taxon>Chromadorea</taxon>
        <taxon>Rhabditida</taxon>
        <taxon>Rhabditina</taxon>
        <taxon>Rhabditomorpha</taxon>
        <taxon>Strongyloidea</taxon>
        <taxon>Ancylostomatidae</taxon>
        <taxon>Ancylostomatinae</taxon>
        <taxon>Ancylostoma</taxon>
    </lineage>
</organism>
<dbReference type="OrthoDB" id="5874910at2759"/>
<dbReference type="Proteomes" id="UP000054047">
    <property type="component" value="Unassembled WGS sequence"/>
</dbReference>
<keyword evidence="3" id="KW-1185">Reference proteome</keyword>
<reference evidence="2 3" key="1">
    <citation type="submission" date="2013-12" db="EMBL/GenBank/DDBJ databases">
        <title>Draft genome of the parsitic nematode Ancylostoma duodenale.</title>
        <authorList>
            <person name="Mitreva M."/>
        </authorList>
    </citation>
    <scope>NUCLEOTIDE SEQUENCE [LARGE SCALE GENOMIC DNA]</scope>
    <source>
        <strain evidence="2 3">Zhejiang</strain>
    </source>
</reference>
<evidence type="ECO:0000313" key="3">
    <source>
        <dbReference type="Proteomes" id="UP000054047"/>
    </source>
</evidence>
<feature type="non-terminal residue" evidence="2">
    <location>
        <position position="131"/>
    </location>
</feature>
<name>A0A0C2FK89_9BILA</name>
<feature type="domain" description="SCP" evidence="1">
    <location>
        <begin position="1"/>
        <end position="125"/>
    </location>
</feature>
<protein>
    <submittedName>
        <fullName evidence="2">SCP-like protein</fullName>
    </submittedName>
</protein>